<evidence type="ECO:0000313" key="2">
    <source>
        <dbReference type="EMBL" id="KAF1845353.1"/>
    </source>
</evidence>
<dbReference type="RefSeq" id="XP_040787916.1">
    <property type="nucleotide sequence ID" value="XM_040933328.1"/>
</dbReference>
<comment type="caution">
    <text evidence="2">The sequence shown here is derived from an EMBL/GenBank/DDBJ whole genome shotgun (WGS) entry which is preliminary data.</text>
</comment>
<feature type="transmembrane region" description="Helical" evidence="1">
    <location>
        <begin position="39"/>
        <end position="60"/>
    </location>
</feature>
<organism evidence="2 3">
    <name type="scientific">Cucurbitaria berberidis CBS 394.84</name>
    <dbReference type="NCBI Taxonomy" id="1168544"/>
    <lineage>
        <taxon>Eukaryota</taxon>
        <taxon>Fungi</taxon>
        <taxon>Dikarya</taxon>
        <taxon>Ascomycota</taxon>
        <taxon>Pezizomycotina</taxon>
        <taxon>Dothideomycetes</taxon>
        <taxon>Pleosporomycetidae</taxon>
        <taxon>Pleosporales</taxon>
        <taxon>Pleosporineae</taxon>
        <taxon>Cucurbitariaceae</taxon>
        <taxon>Cucurbitaria</taxon>
    </lineage>
</organism>
<keyword evidence="1" id="KW-0472">Membrane</keyword>
<proteinExistence type="predicted"/>
<dbReference type="EMBL" id="ML976616">
    <property type="protein sequence ID" value="KAF1845353.1"/>
    <property type="molecule type" value="Genomic_DNA"/>
</dbReference>
<evidence type="ECO:0000256" key="1">
    <source>
        <dbReference type="SAM" id="Phobius"/>
    </source>
</evidence>
<dbReference type="Proteomes" id="UP000800039">
    <property type="component" value="Unassembled WGS sequence"/>
</dbReference>
<dbReference type="GeneID" id="63850579"/>
<reference evidence="2" key="1">
    <citation type="submission" date="2020-01" db="EMBL/GenBank/DDBJ databases">
        <authorList>
            <consortium name="DOE Joint Genome Institute"/>
            <person name="Haridas S."/>
            <person name="Albert R."/>
            <person name="Binder M."/>
            <person name="Bloem J."/>
            <person name="Labutti K."/>
            <person name="Salamov A."/>
            <person name="Andreopoulos B."/>
            <person name="Baker S.E."/>
            <person name="Barry K."/>
            <person name="Bills G."/>
            <person name="Bluhm B.H."/>
            <person name="Cannon C."/>
            <person name="Castanera R."/>
            <person name="Culley D.E."/>
            <person name="Daum C."/>
            <person name="Ezra D."/>
            <person name="Gonzalez J.B."/>
            <person name="Henrissat B."/>
            <person name="Kuo A."/>
            <person name="Liang C."/>
            <person name="Lipzen A."/>
            <person name="Lutzoni F."/>
            <person name="Magnuson J."/>
            <person name="Mondo S."/>
            <person name="Nolan M."/>
            <person name="Ohm R."/>
            <person name="Pangilinan J."/>
            <person name="Park H.-J."/>
            <person name="Ramirez L."/>
            <person name="Alfaro M."/>
            <person name="Sun H."/>
            <person name="Tritt A."/>
            <person name="Yoshinaga Y."/>
            <person name="Zwiers L.-H."/>
            <person name="Turgeon B.G."/>
            <person name="Goodwin S.B."/>
            <person name="Spatafora J.W."/>
            <person name="Crous P.W."/>
            <person name="Grigoriev I.V."/>
        </authorList>
    </citation>
    <scope>NUCLEOTIDE SEQUENCE</scope>
    <source>
        <strain evidence="2">CBS 394.84</strain>
    </source>
</reference>
<protein>
    <submittedName>
        <fullName evidence="2">Uncharacterized protein</fullName>
    </submittedName>
</protein>
<gene>
    <name evidence="2" type="ORF">K460DRAFT_366230</name>
</gene>
<keyword evidence="1" id="KW-1133">Transmembrane helix</keyword>
<keyword evidence="1" id="KW-0812">Transmembrane</keyword>
<accession>A0A9P4GFY5</accession>
<keyword evidence="3" id="KW-1185">Reference proteome</keyword>
<sequence length="67" mass="7677">MFPGDWSSFWKFQTPTAPRAHLWQPDMACFMGTVDNPMILQSVACLYHACSLCCITLGLVRRRNFAH</sequence>
<name>A0A9P4GFY5_9PLEO</name>
<evidence type="ECO:0000313" key="3">
    <source>
        <dbReference type="Proteomes" id="UP000800039"/>
    </source>
</evidence>
<dbReference type="AlphaFoldDB" id="A0A9P4GFY5"/>